<organism evidence="1 2">
    <name type="scientific">Gottfriedia solisilvae</name>
    <dbReference type="NCBI Taxonomy" id="1516104"/>
    <lineage>
        <taxon>Bacteria</taxon>
        <taxon>Bacillati</taxon>
        <taxon>Bacillota</taxon>
        <taxon>Bacilli</taxon>
        <taxon>Bacillales</taxon>
        <taxon>Bacillaceae</taxon>
        <taxon>Gottfriedia</taxon>
    </lineage>
</organism>
<dbReference type="OrthoDB" id="359066at2"/>
<dbReference type="EMBL" id="BMHB01000001">
    <property type="protein sequence ID" value="GGI12969.1"/>
    <property type="molecule type" value="Genomic_DNA"/>
</dbReference>
<dbReference type="Gene3D" id="2.30.130.30">
    <property type="entry name" value="Hypothetical protein"/>
    <property type="match status" value="1"/>
</dbReference>
<evidence type="ECO:0000313" key="2">
    <source>
        <dbReference type="Proteomes" id="UP000626244"/>
    </source>
</evidence>
<name>A0A8J3AHL0_9BACI</name>
<dbReference type="SUPFAM" id="SSF88697">
    <property type="entry name" value="PUA domain-like"/>
    <property type="match status" value="1"/>
</dbReference>
<dbReference type="AlphaFoldDB" id="A0A8J3AHL0"/>
<evidence type="ECO:0008006" key="3">
    <source>
        <dbReference type="Google" id="ProtNLM"/>
    </source>
</evidence>
<sequence length="142" mass="16303">MKVLSMIQPWASLFLFNEAQYETRTWKTKYRGPLAIHTSKKIDSNVCHNNAIQHLLSKHELNRSNLPTGMIIGVCNLINCLKVIEDNQESAVLEDGRIVSGNDYFLGDFRVGNYIWEVSNKEMLIDFIPAKGKLGLWEYDIN</sequence>
<accession>A0A8J3AHL0</accession>
<proteinExistence type="predicted"/>
<keyword evidence="2" id="KW-1185">Reference proteome</keyword>
<evidence type="ECO:0000313" key="1">
    <source>
        <dbReference type="EMBL" id="GGI12969.1"/>
    </source>
</evidence>
<comment type="caution">
    <text evidence="1">The sequence shown here is derived from an EMBL/GenBank/DDBJ whole genome shotgun (WGS) entry which is preliminary data.</text>
</comment>
<reference evidence="2" key="1">
    <citation type="journal article" date="2019" name="Int. J. Syst. Evol. Microbiol.">
        <title>The Global Catalogue of Microorganisms (GCM) 10K type strain sequencing project: providing services to taxonomists for standard genome sequencing and annotation.</title>
        <authorList>
            <consortium name="The Broad Institute Genomics Platform"/>
            <consortium name="The Broad Institute Genome Sequencing Center for Infectious Disease"/>
            <person name="Wu L."/>
            <person name="Ma J."/>
        </authorList>
    </citation>
    <scope>NUCLEOTIDE SEQUENCE [LARGE SCALE GENOMIC DNA]</scope>
    <source>
        <strain evidence="2">CGMCC 1.14993</strain>
    </source>
</reference>
<dbReference type="InterPro" id="IPR015947">
    <property type="entry name" value="PUA-like_sf"/>
</dbReference>
<gene>
    <name evidence="1" type="ORF">GCM10007380_15570</name>
</gene>
<dbReference type="Proteomes" id="UP000626244">
    <property type="component" value="Unassembled WGS sequence"/>
</dbReference>
<protein>
    <recommendedName>
        <fullName evidence="3">ASCH domain-containing protein</fullName>
    </recommendedName>
</protein>
<dbReference type="RefSeq" id="WP_087997959.1">
    <property type="nucleotide sequence ID" value="NZ_BMHB01000001.1"/>
</dbReference>